<gene>
    <name evidence="1" type="ORF">ICL16_15560</name>
</gene>
<organism evidence="1 2">
    <name type="scientific">Iningainema tapete BLCC-T55</name>
    <dbReference type="NCBI Taxonomy" id="2748662"/>
    <lineage>
        <taxon>Bacteria</taxon>
        <taxon>Bacillati</taxon>
        <taxon>Cyanobacteriota</taxon>
        <taxon>Cyanophyceae</taxon>
        <taxon>Nostocales</taxon>
        <taxon>Scytonemataceae</taxon>
        <taxon>Iningainema tapete</taxon>
    </lineage>
</organism>
<dbReference type="RefSeq" id="WP_190829290.1">
    <property type="nucleotide sequence ID" value="NZ_CAWPPI010000054.1"/>
</dbReference>
<proteinExistence type="predicted"/>
<protein>
    <recommendedName>
        <fullName evidence="3">CopG family transcriptional regulator</fullName>
    </recommendedName>
</protein>
<dbReference type="AlphaFoldDB" id="A0A8J6XM35"/>
<reference evidence="1" key="1">
    <citation type="submission" date="2020-09" db="EMBL/GenBank/DDBJ databases">
        <title>Iningainema tapete sp. nov. (Scytonemataceae, Cyanobacteria) from greenhouses in central Florida (USA) produces two types of nodularin with biosynthetic potential for microcystin-LR and anabaenopeptins.</title>
        <authorList>
            <person name="Berthold D.E."/>
            <person name="Lefler F.W."/>
            <person name="Huang I.-S."/>
            <person name="Abdulla H."/>
            <person name="Zimba P.V."/>
            <person name="Laughinghouse H.D. IV."/>
        </authorList>
    </citation>
    <scope>NUCLEOTIDE SEQUENCE</scope>
    <source>
        <strain evidence="1">BLCCT55</strain>
    </source>
</reference>
<dbReference type="EMBL" id="JACXAE010000054">
    <property type="protein sequence ID" value="MBD2773451.1"/>
    <property type="molecule type" value="Genomic_DNA"/>
</dbReference>
<evidence type="ECO:0000313" key="1">
    <source>
        <dbReference type="EMBL" id="MBD2773451.1"/>
    </source>
</evidence>
<sequence>MKVETLKQRLDKNRPMIAVTIRIPEDVVEDLKRIAPMLGFPGYQPLIRAYIGQGMRVDLERQEFSTVTALIASLKRRGVSDDVLPEALAEIGTSC</sequence>
<keyword evidence="2" id="KW-1185">Reference proteome</keyword>
<dbReference type="Proteomes" id="UP000629098">
    <property type="component" value="Unassembled WGS sequence"/>
</dbReference>
<name>A0A8J6XM35_9CYAN</name>
<accession>A0A8J6XM35</accession>
<comment type="caution">
    <text evidence="1">The sequence shown here is derived from an EMBL/GenBank/DDBJ whole genome shotgun (WGS) entry which is preliminary data.</text>
</comment>
<evidence type="ECO:0000313" key="2">
    <source>
        <dbReference type="Proteomes" id="UP000629098"/>
    </source>
</evidence>
<evidence type="ECO:0008006" key="3">
    <source>
        <dbReference type="Google" id="ProtNLM"/>
    </source>
</evidence>